<dbReference type="Proteomes" id="UP000030324">
    <property type="component" value="Segment"/>
</dbReference>
<feature type="compositionally biased region" description="Polar residues" evidence="1">
    <location>
        <begin position="74"/>
        <end position="86"/>
    </location>
</feature>
<reference evidence="2 3" key="1">
    <citation type="journal article" date="2015" name="Genome Announc.">
        <title>Complete Genome Sequence of Enterotoxigenic Escherichia coli N4-Like Podophage Pollock.</title>
        <authorList>
            <person name="Patel R.S."/>
            <person name="Lessor L.E."/>
            <person name="Hernandez A.C."/>
            <person name="Kuty Everett G.F."/>
        </authorList>
    </citation>
    <scope>NUCLEOTIDE SEQUENCE [LARGE SCALE GENOMIC DNA]</scope>
</reference>
<proteinExistence type="predicted"/>
<gene>
    <name evidence="2" type="ORF">CPT_Pollock65</name>
</gene>
<dbReference type="OrthoDB" id="2832at10239"/>
<feature type="region of interest" description="Disordered" evidence="1">
    <location>
        <begin position="74"/>
        <end position="93"/>
    </location>
</feature>
<keyword evidence="3" id="KW-1185">Reference proteome</keyword>
<dbReference type="Pfam" id="PF25209">
    <property type="entry name" value="Phage_capsid_4"/>
    <property type="match status" value="1"/>
</dbReference>
<accession>A0A0A0YPY2</accession>
<dbReference type="EMBL" id="KM236242">
    <property type="protein sequence ID" value="AIX12424.1"/>
    <property type="molecule type" value="Genomic_DNA"/>
</dbReference>
<sequence length="395" mass="43542">MQYNTPGADSSPKASTIGPQIRLDYYYKKALVDAAKEMYFSQLADVTAMPKHMGKKIKMYHYVPLLDDRNMNDQGINADGTTSDNKGNLYGSSKDIGTIPGKLPTLTENGGRVNRVGFTRIQLEGTIKKFGFFYEWTQESMDFDSDEELDMHLIQEAVKGANEITEDQLQIDLLNGAGVIRYPGTATENSEMTGEGNSPNVVTYDGLVKLGITLNDNLCPLQTKMIKGSLMTDTRVIPGARALYIGSELELMLRKMQDPFGNAAFIPVQHYADAGNLLKGEIGSIASFRIIVVPKMMKWAGAGDSVTINPGYYATDDKYDVFPMLCVGSGSFTTIGFQTDGKTVKFVTYTKKPGEATASYSDPFGELGFTSIKWYYGSLILRPEWIGLYKTVAQM</sequence>
<evidence type="ECO:0000256" key="1">
    <source>
        <dbReference type="SAM" id="MobiDB-lite"/>
    </source>
</evidence>
<dbReference type="RefSeq" id="YP_009152166.1">
    <property type="nucleotide sequence ID" value="NC_027381.1"/>
</dbReference>
<organism evidence="2 3">
    <name type="scientific">Escherichia phage Pollock</name>
    <dbReference type="NCBI Taxonomy" id="1540097"/>
    <lineage>
        <taxon>Viruses</taxon>
        <taxon>Duplodnaviria</taxon>
        <taxon>Heunggongvirae</taxon>
        <taxon>Uroviricota</taxon>
        <taxon>Caudoviricetes</taxon>
        <taxon>Schitoviridae</taxon>
        <taxon>Humphriesvirinae</taxon>
        <taxon>Pollockvirus</taxon>
        <taxon>Pollockvirus pollock</taxon>
    </lineage>
</organism>
<evidence type="ECO:0000313" key="2">
    <source>
        <dbReference type="EMBL" id="AIX12424.1"/>
    </source>
</evidence>
<dbReference type="NCBIfam" id="TIGR04387">
    <property type="entry name" value="capsid_maj_N4"/>
    <property type="match status" value="1"/>
</dbReference>
<name>A0A0A0YPY2_9CAUD</name>
<dbReference type="GeneID" id="24724602"/>
<evidence type="ECO:0000313" key="3">
    <source>
        <dbReference type="Proteomes" id="UP000030324"/>
    </source>
</evidence>
<dbReference type="KEGG" id="vg:24724602"/>
<protein>
    <submittedName>
        <fullName evidence="2">Major capsid protein</fullName>
    </submittedName>
</protein>